<feature type="coiled-coil region" evidence="1">
    <location>
        <begin position="15"/>
        <end position="42"/>
    </location>
</feature>
<feature type="transmembrane region" description="Helical" evidence="2">
    <location>
        <begin position="90"/>
        <end position="115"/>
    </location>
</feature>
<evidence type="ECO:0000256" key="1">
    <source>
        <dbReference type="SAM" id="Coils"/>
    </source>
</evidence>
<dbReference type="PANTHER" id="PTHR36045:SF2">
    <property type="entry name" value="OS04G0558500 PROTEIN"/>
    <property type="match status" value="1"/>
</dbReference>
<organism evidence="3">
    <name type="scientific">Sesamum angustifolium</name>
    <dbReference type="NCBI Taxonomy" id="2727405"/>
    <lineage>
        <taxon>Eukaryota</taxon>
        <taxon>Viridiplantae</taxon>
        <taxon>Streptophyta</taxon>
        <taxon>Embryophyta</taxon>
        <taxon>Tracheophyta</taxon>
        <taxon>Spermatophyta</taxon>
        <taxon>Magnoliopsida</taxon>
        <taxon>eudicotyledons</taxon>
        <taxon>Gunneridae</taxon>
        <taxon>Pentapetalae</taxon>
        <taxon>asterids</taxon>
        <taxon>lamiids</taxon>
        <taxon>Lamiales</taxon>
        <taxon>Pedaliaceae</taxon>
        <taxon>Sesamum</taxon>
    </lineage>
</organism>
<keyword evidence="2" id="KW-0472">Membrane</keyword>
<evidence type="ECO:0000313" key="3">
    <source>
        <dbReference type="EMBL" id="KAL0379526.1"/>
    </source>
</evidence>
<gene>
    <name evidence="3" type="ORF">Sangu_0016900</name>
</gene>
<proteinExistence type="predicted"/>
<keyword evidence="1" id="KW-0175">Coiled coil</keyword>
<protein>
    <submittedName>
        <fullName evidence="3">Uncharacterized protein</fullName>
    </submittedName>
</protein>
<reference evidence="3" key="2">
    <citation type="journal article" date="2024" name="Plant">
        <title>Genomic evolution and insights into agronomic trait innovations of Sesamum species.</title>
        <authorList>
            <person name="Miao H."/>
            <person name="Wang L."/>
            <person name="Qu L."/>
            <person name="Liu H."/>
            <person name="Sun Y."/>
            <person name="Le M."/>
            <person name="Wang Q."/>
            <person name="Wei S."/>
            <person name="Zheng Y."/>
            <person name="Lin W."/>
            <person name="Duan Y."/>
            <person name="Cao H."/>
            <person name="Xiong S."/>
            <person name="Wang X."/>
            <person name="Wei L."/>
            <person name="Li C."/>
            <person name="Ma Q."/>
            <person name="Ju M."/>
            <person name="Zhao R."/>
            <person name="Li G."/>
            <person name="Mu C."/>
            <person name="Tian Q."/>
            <person name="Mei H."/>
            <person name="Zhang T."/>
            <person name="Gao T."/>
            <person name="Zhang H."/>
        </authorList>
    </citation>
    <scope>NUCLEOTIDE SEQUENCE</scope>
    <source>
        <tissue evidence="3">Leaf</tissue>
    </source>
</reference>
<dbReference type="AlphaFoldDB" id="A0AAW2RJ53"/>
<name>A0AAW2RJ53_9LAMI</name>
<keyword evidence="2" id="KW-0812">Transmembrane</keyword>
<keyword evidence="2" id="KW-1133">Transmembrane helix</keyword>
<evidence type="ECO:0000256" key="2">
    <source>
        <dbReference type="SAM" id="Phobius"/>
    </source>
</evidence>
<comment type="caution">
    <text evidence="3">The sequence shown here is derived from an EMBL/GenBank/DDBJ whole genome shotgun (WGS) entry which is preliminary data.</text>
</comment>
<dbReference type="PANTHER" id="PTHR36045">
    <property type="entry name" value="OS04G0558500 PROTEIN"/>
    <property type="match status" value="1"/>
</dbReference>
<reference evidence="3" key="1">
    <citation type="submission" date="2020-06" db="EMBL/GenBank/DDBJ databases">
        <authorList>
            <person name="Li T."/>
            <person name="Hu X."/>
            <person name="Zhang T."/>
            <person name="Song X."/>
            <person name="Zhang H."/>
            <person name="Dai N."/>
            <person name="Sheng W."/>
            <person name="Hou X."/>
            <person name="Wei L."/>
        </authorList>
    </citation>
    <scope>NUCLEOTIDE SEQUENCE</scope>
    <source>
        <strain evidence="3">G01</strain>
        <tissue evidence="3">Leaf</tissue>
    </source>
</reference>
<accession>A0AAW2RJ53</accession>
<sequence>MSTQLRNDDESDPQEAAAAEEVLKLEAEVQQMAEKLLEYRATLPDQLHSTLSSLLASQRPFHWPVYPLKSPDPKPGRLPGRMPKLELPKVYSLLVGLLLLNLHVLLKAFLAFVGLERTVEVEKIQLLKQKMSDNALTLPVVLKRMEVYMGKIEELASSDGVIHPAFKRKRVV</sequence>
<dbReference type="EMBL" id="JACGWK010000001">
    <property type="protein sequence ID" value="KAL0379526.1"/>
    <property type="molecule type" value="Genomic_DNA"/>
</dbReference>